<name>A7ELD9_SCLS1</name>
<accession>A7ELD9</accession>
<dbReference type="GeneID" id="5489030"/>
<gene>
    <name evidence="1" type="ORF">SS1G_06136</name>
</gene>
<evidence type="ECO:0000313" key="1">
    <source>
        <dbReference type="EMBL" id="EDO03655.1"/>
    </source>
</evidence>
<protein>
    <submittedName>
        <fullName evidence="1">Uncharacterized protein</fullName>
    </submittedName>
</protein>
<dbReference type="KEGG" id="ssl:SS1G_06136"/>
<dbReference type="InParanoid" id="A7ELD9"/>
<dbReference type="HOGENOM" id="CLU_2211557_0_0_1"/>
<reference evidence="2" key="1">
    <citation type="journal article" date="2011" name="PLoS Genet.">
        <title>Genomic analysis of the necrotrophic fungal pathogens Sclerotinia sclerotiorum and Botrytis cinerea.</title>
        <authorList>
            <person name="Amselem J."/>
            <person name="Cuomo C.A."/>
            <person name="van Kan J.A."/>
            <person name="Viaud M."/>
            <person name="Benito E.P."/>
            <person name="Couloux A."/>
            <person name="Coutinho P.M."/>
            <person name="de Vries R.P."/>
            <person name="Dyer P.S."/>
            <person name="Fillinger S."/>
            <person name="Fournier E."/>
            <person name="Gout L."/>
            <person name="Hahn M."/>
            <person name="Kohn L."/>
            <person name="Lapalu N."/>
            <person name="Plummer K.M."/>
            <person name="Pradier J.M."/>
            <person name="Quevillon E."/>
            <person name="Sharon A."/>
            <person name="Simon A."/>
            <person name="ten Have A."/>
            <person name="Tudzynski B."/>
            <person name="Tudzynski P."/>
            <person name="Wincker P."/>
            <person name="Andrew M."/>
            <person name="Anthouard V."/>
            <person name="Beever R.E."/>
            <person name="Beffa R."/>
            <person name="Benoit I."/>
            <person name="Bouzid O."/>
            <person name="Brault B."/>
            <person name="Chen Z."/>
            <person name="Choquer M."/>
            <person name="Collemare J."/>
            <person name="Cotton P."/>
            <person name="Danchin E.G."/>
            <person name="Da Silva C."/>
            <person name="Gautier A."/>
            <person name="Giraud C."/>
            <person name="Giraud T."/>
            <person name="Gonzalez C."/>
            <person name="Grossetete S."/>
            <person name="Guldener U."/>
            <person name="Henrissat B."/>
            <person name="Howlett B.J."/>
            <person name="Kodira C."/>
            <person name="Kretschmer M."/>
            <person name="Lappartient A."/>
            <person name="Leroch M."/>
            <person name="Levis C."/>
            <person name="Mauceli E."/>
            <person name="Neuveglise C."/>
            <person name="Oeser B."/>
            <person name="Pearson M."/>
            <person name="Poulain J."/>
            <person name="Poussereau N."/>
            <person name="Quesneville H."/>
            <person name="Rascle C."/>
            <person name="Schumacher J."/>
            <person name="Segurens B."/>
            <person name="Sexton A."/>
            <person name="Silva E."/>
            <person name="Sirven C."/>
            <person name="Soanes D.M."/>
            <person name="Talbot N.J."/>
            <person name="Templeton M."/>
            <person name="Yandava C."/>
            <person name="Yarden O."/>
            <person name="Zeng Q."/>
            <person name="Rollins J.A."/>
            <person name="Lebrun M.H."/>
            <person name="Dickman M."/>
        </authorList>
    </citation>
    <scope>NUCLEOTIDE SEQUENCE [LARGE SCALE GENOMIC DNA]</scope>
    <source>
        <strain evidence="2">ATCC 18683 / 1980 / Ss-1</strain>
    </source>
</reference>
<dbReference type="RefSeq" id="XP_001593214.1">
    <property type="nucleotide sequence ID" value="XM_001593164.1"/>
</dbReference>
<dbReference type="Proteomes" id="UP000001312">
    <property type="component" value="Unassembled WGS sequence"/>
</dbReference>
<dbReference type="AlphaFoldDB" id="A7ELD9"/>
<evidence type="ECO:0000313" key="2">
    <source>
        <dbReference type="Proteomes" id="UP000001312"/>
    </source>
</evidence>
<organism evidence="1 2">
    <name type="scientific">Sclerotinia sclerotiorum (strain ATCC 18683 / 1980 / Ss-1)</name>
    <name type="common">White mold</name>
    <name type="synonym">Whetzelinia sclerotiorum</name>
    <dbReference type="NCBI Taxonomy" id="665079"/>
    <lineage>
        <taxon>Eukaryota</taxon>
        <taxon>Fungi</taxon>
        <taxon>Dikarya</taxon>
        <taxon>Ascomycota</taxon>
        <taxon>Pezizomycotina</taxon>
        <taxon>Leotiomycetes</taxon>
        <taxon>Helotiales</taxon>
        <taxon>Sclerotiniaceae</taxon>
        <taxon>Sclerotinia</taxon>
    </lineage>
</organism>
<proteinExistence type="predicted"/>
<dbReference type="EMBL" id="CH476627">
    <property type="protein sequence ID" value="EDO03655.1"/>
    <property type="molecule type" value="Genomic_DNA"/>
</dbReference>
<sequence length="107" mass="12130">MPIESQAISGWRRRKNANEIRRLKSPEPKSQFELSPNLIHNAKILSPFLAKLAPTTTKPTRHFHSPLWAQPQVRDVGTWVYHGGRAEVPLNHGFGIISSRDVELTVD</sequence>
<keyword evidence="2" id="KW-1185">Reference proteome</keyword>